<reference evidence="1 2" key="1">
    <citation type="journal article" date="2015" name="Nature">
        <title>rRNA introns, odd ribosomes, and small enigmatic genomes across a large radiation of phyla.</title>
        <authorList>
            <person name="Brown C.T."/>
            <person name="Hug L.A."/>
            <person name="Thomas B.C."/>
            <person name="Sharon I."/>
            <person name="Castelle C.J."/>
            <person name="Singh A."/>
            <person name="Wilkins M.J."/>
            <person name="Williams K.H."/>
            <person name="Banfield J.F."/>
        </authorList>
    </citation>
    <scope>NUCLEOTIDE SEQUENCE [LARGE SCALE GENOMIC DNA]</scope>
</reference>
<dbReference type="AlphaFoldDB" id="A0A0G0GJD4"/>
<protein>
    <submittedName>
        <fullName evidence="1">Uncharacterized protein</fullName>
    </submittedName>
</protein>
<dbReference type="EMBL" id="LBRE01000028">
    <property type="protein sequence ID" value="KKP91727.1"/>
    <property type="molecule type" value="Genomic_DNA"/>
</dbReference>
<dbReference type="Proteomes" id="UP000034140">
    <property type="component" value="Unassembled WGS sequence"/>
</dbReference>
<comment type="caution">
    <text evidence="1">The sequence shown here is derived from an EMBL/GenBank/DDBJ whole genome shotgun (WGS) entry which is preliminary data.</text>
</comment>
<evidence type="ECO:0000313" key="1">
    <source>
        <dbReference type="EMBL" id="KKP91727.1"/>
    </source>
</evidence>
<gene>
    <name evidence="1" type="ORF">UR96_C0028G0002</name>
</gene>
<proteinExistence type="predicted"/>
<accession>A0A0G0GJD4</accession>
<evidence type="ECO:0000313" key="2">
    <source>
        <dbReference type="Proteomes" id="UP000034140"/>
    </source>
</evidence>
<organism evidence="1 2">
    <name type="scientific">candidate division WS6 bacterium GW2011_GWC1_36_11</name>
    <dbReference type="NCBI Taxonomy" id="1619090"/>
    <lineage>
        <taxon>Bacteria</taxon>
        <taxon>Candidatus Dojkabacteria</taxon>
    </lineage>
</organism>
<name>A0A0G0GJD4_9BACT</name>
<sequence length="140" mass="16039">MTNVPQVESDNTAVEEIHFTSENALDKLQALEGDDPLVKEILYPEICKNVSGMSLSPQDAVDTLDQAIQAFCKVSYYGDIQLPLQLGLWLRIPAYANALITDPVSLQRFLAEYDHMFYDLFLKSWHMDIKKFRREKLGIE</sequence>